<comment type="similarity">
    <text evidence="1">Belongs to the TCP-1 chaperonin family.</text>
</comment>
<dbReference type="GO" id="GO:0005524">
    <property type="term" value="F:ATP binding"/>
    <property type="evidence" value="ECO:0007669"/>
    <property type="project" value="UniProtKB-KW"/>
</dbReference>
<dbReference type="InterPro" id="IPR002423">
    <property type="entry name" value="Cpn60/GroEL/TCP-1"/>
</dbReference>
<evidence type="ECO:0000256" key="2">
    <source>
        <dbReference type="ARBA" id="ARBA00022741"/>
    </source>
</evidence>
<protein>
    <recommendedName>
        <fullName evidence="7">Chaperonin containing TCP1 subunit 5</fullName>
    </recommendedName>
</protein>
<keyword evidence="3" id="KW-0067">ATP-binding</keyword>
<keyword evidence="4" id="KW-0143">Chaperone</keyword>
<evidence type="ECO:0000313" key="6">
    <source>
        <dbReference type="Proteomes" id="UP000233220"/>
    </source>
</evidence>
<reference evidence="5" key="2">
    <citation type="submission" date="2025-09" db="UniProtKB">
        <authorList>
            <consortium name="Ensembl"/>
        </authorList>
    </citation>
    <scope>IDENTIFICATION</scope>
</reference>
<dbReference type="GO" id="GO:0140662">
    <property type="term" value="F:ATP-dependent protein folding chaperone"/>
    <property type="evidence" value="ECO:0007669"/>
    <property type="project" value="InterPro"/>
</dbReference>
<organism evidence="5 6">
    <name type="scientific">Saimiri boliviensis boliviensis</name>
    <name type="common">Bolivian squirrel monkey</name>
    <dbReference type="NCBI Taxonomy" id="39432"/>
    <lineage>
        <taxon>Eukaryota</taxon>
        <taxon>Metazoa</taxon>
        <taxon>Chordata</taxon>
        <taxon>Craniata</taxon>
        <taxon>Vertebrata</taxon>
        <taxon>Euteleostomi</taxon>
        <taxon>Mammalia</taxon>
        <taxon>Eutheria</taxon>
        <taxon>Euarchontoglires</taxon>
        <taxon>Primates</taxon>
        <taxon>Haplorrhini</taxon>
        <taxon>Platyrrhini</taxon>
        <taxon>Cebidae</taxon>
        <taxon>Saimiriinae</taxon>
        <taxon>Saimiri</taxon>
    </lineage>
</organism>
<dbReference type="Gene3D" id="3.30.260.10">
    <property type="entry name" value="TCP-1-like chaperonin intermediate domain"/>
    <property type="match status" value="1"/>
</dbReference>
<dbReference type="Pfam" id="PF00118">
    <property type="entry name" value="Cpn60_TCP1"/>
    <property type="match status" value="1"/>
</dbReference>
<dbReference type="InterPro" id="IPR017998">
    <property type="entry name" value="Chaperone_TCP-1"/>
</dbReference>
<dbReference type="SUPFAM" id="SSF52029">
    <property type="entry name" value="GroEL apical domain-like"/>
    <property type="match status" value="1"/>
</dbReference>
<accession>A0A2K6UKS1</accession>
<dbReference type="PANTHER" id="PTHR11353">
    <property type="entry name" value="CHAPERONIN"/>
    <property type="match status" value="1"/>
</dbReference>
<evidence type="ECO:0000313" key="5">
    <source>
        <dbReference type="Ensembl" id="ENSSBOP00000032543.1"/>
    </source>
</evidence>
<keyword evidence="6" id="KW-1185">Reference proteome</keyword>
<dbReference type="Proteomes" id="UP000233220">
    <property type="component" value="Unplaced"/>
</dbReference>
<evidence type="ECO:0008006" key="7">
    <source>
        <dbReference type="Google" id="ProtNLM"/>
    </source>
</evidence>
<sequence>MASMGTLAFDEYEHPFLIIKDQDHKSCLMGLEALKSHIMAAKAAANTTSLGPNGALVLAGALLEEAEQLLDAGIHPIRIVDGFEQVAGIAIEHLDKIIDSVLTAKTMLGFKVVNSWHQQMAEIAVNAILTAADTERRHVDFELEDTKLIQGVMVDKDFSHPQMPKKVEVGKIPKAKHKLDVTINYKALRKCEKEKFEEMIQQIEDTGANLAICQWDFDDEANHLFLHNSLPLVHWVGGPEIELIAIATGGRNVPRFSEFNAEMLGFTGLVQEISFGTTKDKMLVLEQCKNPKAVTTFIRRGNKTTIEVISCALAASQEVDKCLTLEQYAMRVYADMLGGMNPIQATTEEMNPALGIDCLHKEKKDAKQHISCNTNRIILKIDNIHKPRESEE</sequence>
<evidence type="ECO:0000256" key="1">
    <source>
        <dbReference type="ARBA" id="ARBA00008020"/>
    </source>
</evidence>
<dbReference type="OMA" id="HISCNTN"/>
<dbReference type="GeneTree" id="ENSGT00940000167834"/>
<dbReference type="SUPFAM" id="SSF48592">
    <property type="entry name" value="GroEL equatorial domain-like"/>
    <property type="match status" value="1"/>
</dbReference>
<dbReference type="Gene3D" id="1.10.560.10">
    <property type="entry name" value="GroEL-like equatorial domain"/>
    <property type="match status" value="1"/>
</dbReference>
<dbReference type="SUPFAM" id="SSF54849">
    <property type="entry name" value="GroEL-intermediate domain like"/>
    <property type="match status" value="1"/>
</dbReference>
<dbReference type="Ensembl" id="ENSSBOT00000049445.1">
    <property type="protein sequence ID" value="ENSSBOP00000032543.1"/>
    <property type="gene ID" value="ENSSBOG00000032462.1"/>
</dbReference>
<proteinExistence type="inferred from homology"/>
<dbReference type="Gene3D" id="3.50.7.10">
    <property type="entry name" value="GroEL"/>
    <property type="match status" value="1"/>
</dbReference>
<keyword evidence="2" id="KW-0547">Nucleotide-binding</keyword>
<dbReference type="InterPro" id="IPR027410">
    <property type="entry name" value="TCP-1-like_intermed_sf"/>
</dbReference>
<reference evidence="5" key="1">
    <citation type="submission" date="2025-08" db="UniProtKB">
        <authorList>
            <consortium name="Ensembl"/>
        </authorList>
    </citation>
    <scope>IDENTIFICATION</scope>
</reference>
<name>A0A2K6UKS1_SAIBB</name>
<dbReference type="InterPro" id="IPR027413">
    <property type="entry name" value="GROEL-like_equatorial_sf"/>
</dbReference>
<dbReference type="STRING" id="39432.ENSSBOP00000032543"/>
<dbReference type="AlphaFoldDB" id="A0A2K6UKS1"/>
<evidence type="ECO:0000256" key="4">
    <source>
        <dbReference type="ARBA" id="ARBA00023186"/>
    </source>
</evidence>
<dbReference type="InterPro" id="IPR027409">
    <property type="entry name" value="GroEL-like_apical_dom_sf"/>
</dbReference>
<evidence type="ECO:0000256" key="3">
    <source>
        <dbReference type="ARBA" id="ARBA00022840"/>
    </source>
</evidence>